<organism evidence="1">
    <name type="scientific">Sesamum latifolium</name>
    <dbReference type="NCBI Taxonomy" id="2727402"/>
    <lineage>
        <taxon>Eukaryota</taxon>
        <taxon>Viridiplantae</taxon>
        <taxon>Streptophyta</taxon>
        <taxon>Embryophyta</taxon>
        <taxon>Tracheophyta</taxon>
        <taxon>Spermatophyta</taxon>
        <taxon>Magnoliopsida</taxon>
        <taxon>eudicotyledons</taxon>
        <taxon>Gunneridae</taxon>
        <taxon>Pentapetalae</taxon>
        <taxon>asterids</taxon>
        <taxon>lamiids</taxon>
        <taxon>Lamiales</taxon>
        <taxon>Pedaliaceae</taxon>
        <taxon>Sesamum</taxon>
    </lineage>
</organism>
<proteinExistence type="predicted"/>
<reference evidence="1" key="1">
    <citation type="submission" date="2020-06" db="EMBL/GenBank/DDBJ databases">
        <authorList>
            <person name="Li T."/>
            <person name="Hu X."/>
            <person name="Zhang T."/>
            <person name="Song X."/>
            <person name="Zhang H."/>
            <person name="Dai N."/>
            <person name="Sheng W."/>
            <person name="Hou X."/>
            <person name="Wei L."/>
        </authorList>
    </citation>
    <scope>NUCLEOTIDE SEQUENCE</scope>
    <source>
        <strain evidence="1">KEN1</strain>
        <tissue evidence="1">Leaf</tissue>
    </source>
</reference>
<dbReference type="Gene3D" id="3.40.50.2000">
    <property type="entry name" value="Glycogen Phosphorylase B"/>
    <property type="match status" value="2"/>
</dbReference>
<dbReference type="SUPFAM" id="SSF53756">
    <property type="entry name" value="UDP-Glycosyltransferase/glycogen phosphorylase"/>
    <property type="match status" value="1"/>
</dbReference>
<reference evidence="1" key="2">
    <citation type="journal article" date="2024" name="Plant">
        <title>Genomic evolution and insights into agronomic trait innovations of Sesamum species.</title>
        <authorList>
            <person name="Miao H."/>
            <person name="Wang L."/>
            <person name="Qu L."/>
            <person name="Liu H."/>
            <person name="Sun Y."/>
            <person name="Le M."/>
            <person name="Wang Q."/>
            <person name="Wei S."/>
            <person name="Zheng Y."/>
            <person name="Lin W."/>
            <person name="Duan Y."/>
            <person name="Cao H."/>
            <person name="Xiong S."/>
            <person name="Wang X."/>
            <person name="Wei L."/>
            <person name="Li C."/>
            <person name="Ma Q."/>
            <person name="Ju M."/>
            <person name="Zhao R."/>
            <person name="Li G."/>
            <person name="Mu C."/>
            <person name="Tian Q."/>
            <person name="Mei H."/>
            <person name="Zhang T."/>
            <person name="Gao T."/>
            <person name="Zhang H."/>
        </authorList>
    </citation>
    <scope>NUCLEOTIDE SEQUENCE</scope>
    <source>
        <strain evidence="1">KEN1</strain>
    </source>
</reference>
<name>A0AAW2VGX7_9LAMI</name>
<accession>A0AAW2VGX7</accession>
<evidence type="ECO:0000313" key="1">
    <source>
        <dbReference type="EMBL" id="KAL0428528.1"/>
    </source>
</evidence>
<sequence length="63" mass="6740">MGTEGGNREASAVENAVRRLMASEEGDEIRKRGAELAATLRQATEPGGASRLELDSFVAHITR</sequence>
<comment type="caution">
    <text evidence="1">The sequence shown here is derived from an EMBL/GenBank/DDBJ whole genome shotgun (WGS) entry which is preliminary data.</text>
</comment>
<dbReference type="EMBL" id="JACGWN010000010">
    <property type="protein sequence ID" value="KAL0428528.1"/>
    <property type="molecule type" value="Genomic_DNA"/>
</dbReference>
<protein>
    <submittedName>
        <fullName evidence="1">Zeatin O-xylosyltransferase</fullName>
    </submittedName>
</protein>
<gene>
    <name evidence="1" type="ORF">Slati_3027600</name>
</gene>
<dbReference type="AlphaFoldDB" id="A0AAW2VGX7"/>